<dbReference type="InterPro" id="IPR008984">
    <property type="entry name" value="SMAD_FHA_dom_sf"/>
</dbReference>
<dbReference type="Gene3D" id="2.40.10.10">
    <property type="entry name" value="Trypsin-like serine proteases"/>
    <property type="match status" value="2"/>
</dbReference>
<dbReference type="SUPFAM" id="SSF50494">
    <property type="entry name" value="Trypsin-like serine proteases"/>
    <property type="match status" value="1"/>
</dbReference>
<keyword evidence="1" id="KW-1133">Transmembrane helix</keyword>
<dbReference type="Proteomes" id="UP000654004">
    <property type="component" value="Unassembled WGS sequence"/>
</dbReference>
<evidence type="ECO:0000259" key="2">
    <source>
        <dbReference type="PROSITE" id="PS50006"/>
    </source>
</evidence>
<dbReference type="EMBL" id="BMQW01000001">
    <property type="protein sequence ID" value="GGP75017.1"/>
    <property type="molecule type" value="Genomic_DNA"/>
</dbReference>
<keyword evidence="1" id="KW-0472">Membrane</keyword>
<keyword evidence="4" id="KW-1185">Reference proteome</keyword>
<feature type="transmembrane region" description="Helical" evidence="1">
    <location>
        <begin position="131"/>
        <end position="148"/>
    </location>
</feature>
<evidence type="ECO:0000313" key="4">
    <source>
        <dbReference type="Proteomes" id="UP000654004"/>
    </source>
</evidence>
<reference evidence="4" key="1">
    <citation type="journal article" date="2019" name="Int. J. Syst. Evol. Microbiol.">
        <title>The Global Catalogue of Microorganisms (GCM) 10K type strain sequencing project: providing services to taxonomists for standard genome sequencing and annotation.</title>
        <authorList>
            <consortium name="The Broad Institute Genomics Platform"/>
            <consortium name="The Broad Institute Genome Sequencing Center for Infectious Disease"/>
            <person name="Wu L."/>
            <person name="Ma J."/>
        </authorList>
    </citation>
    <scope>NUCLEOTIDE SEQUENCE [LARGE SCALE GENOMIC DNA]</scope>
    <source>
        <strain evidence="4">JCM 32305</strain>
    </source>
</reference>
<evidence type="ECO:0000256" key="1">
    <source>
        <dbReference type="SAM" id="Phobius"/>
    </source>
</evidence>
<organism evidence="3 4">
    <name type="scientific">Shewanella ulleungensis</name>
    <dbReference type="NCBI Taxonomy" id="2282699"/>
    <lineage>
        <taxon>Bacteria</taxon>
        <taxon>Pseudomonadati</taxon>
        <taxon>Pseudomonadota</taxon>
        <taxon>Gammaproteobacteria</taxon>
        <taxon>Alteromonadales</taxon>
        <taxon>Shewanellaceae</taxon>
        <taxon>Shewanella</taxon>
    </lineage>
</organism>
<name>A0ABQ2QD07_9GAMM</name>
<evidence type="ECO:0000313" key="3">
    <source>
        <dbReference type="EMBL" id="GGP75017.1"/>
    </source>
</evidence>
<comment type="caution">
    <text evidence="3">The sequence shown here is derived from an EMBL/GenBank/DDBJ whole genome shotgun (WGS) entry which is preliminary data.</text>
</comment>
<dbReference type="Gene3D" id="2.60.200.20">
    <property type="match status" value="1"/>
</dbReference>
<dbReference type="InterPro" id="IPR043504">
    <property type="entry name" value="Peptidase_S1_PA_chymotrypsin"/>
</dbReference>
<dbReference type="Pfam" id="PF13365">
    <property type="entry name" value="Trypsin_2"/>
    <property type="match status" value="1"/>
</dbReference>
<keyword evidence="1" id="KW-0812">Transmembrane</keyword>
<dbReference type="PROSITE" id="PS50006">
    <property type="entry name" value="FHA_DOMAIN"/>
    <property type="match status" value="1"/>
</dbReference>
<dbReference type="SUPFAM" id="SSF49879">
    <property type="entry name" value="SMAD/FHA domain"/>
    <property type="match status" value="1"/>
</dbReference>
<feature type="domain" description="FHA" evidence="2">
    <location>
        <begin position="26"/>
        <end position="77"/>
    </location>
</feature>
<gene>
    <name evidence="3" type="ORF">GCM10009410_03690</name>
</gene>
<protein>
    <recommendedName>
        <fullName evidence="2">FHA domain-containing protein</fullName>
    </recommendedName>
</protein>
<sequence length="591" mass="64495">MALKIVNKVGPMQQQNYLFSQSVKEIAIGRDASQCQVLYPADFVTIGRKHLVIVEDVGRYEVRVNKDNPVFINGKLAVDDQELPAECTINLGVKDGPAFNINTIQDDTLPDTVIYKEGVEVHEKVTTTKKLLAMALVLIVALSGYFGYSNWQFKRDLANTEQQMGDFIGEIYQEIEDDIGVKASQAINSVYLVLMKSVDGGESPIGTAWVVAPGKLATNAHVAVVFDDLEEGVQLIVRSPGDKQDVVVDSVSIHPGYDTFTEAWEIASPQVYSANGELSPMEFVPGYDVALLNVKATLAAPLKLATADTLENLKAGMEVAFVGYPMENLSQMDVKSPTPTIQVANITSIVDFFRGSGVEMAPQMIMHSLPATGGASGSPIINRKGEVVALLNAGNVVLVEDLFGNEVRLSHGADVNFAQRSDLLLPLLQPDLPFDLTAEQRLWQRGFERFVDKAQAAAMQLDYIQAAYVESWKESLSRSDDPSILSAAEFTVTSQTTFEGYPAVKYEYKAESDAIVAVNAISTIGADIDMFVAKVKGGRLALISKDTSSTFHPFAAFHVQKGEVFLIVVVDGSANEEYSSTGKIWFYQYLK</sequence>
<dbReference type="RefSeq" id="WP_188952792.1">
    <property type="nucleotide sequence ID" value="NZ_BMQW01000001.1"/>
</dbReference>
<proteinExistence type="predicted"/>
<accession>A0ABQ2QD07</accession>
<dbReference type="InterPro" id="IPR009003">
    <property type="entry name" value="Peptidase_S1_PA"/>
</dbReference>
<dbReference type="InterPro" id="IPR000253">
    <property type="entry name" value="FHA_dom"/>
</dbReference>